<name>A0ABY8E9X5_9FIRM</name>
<dbReference type="SUPFAM" id="SSF52540">
    <property type="entry name" value="P-loop containing nucleoside triphosphate hydrolases"/>
    <property type="match status" value="1"/>
</dbReference>
<dbReference type="InterPro" id="IPR003593">
    <property type="entry name" value="AAA+_ATPase"/>
</dbReference>
<evidence type="ECO:0000256" key="1">
    <source>
        <dbReference type="ARBA" id="ARBA00022448"/>
    </source>
</evidence>
<dbReference type="InterPro" id="IPR017871">
    <property type="entry name" value="ABC_transporter-like_CS"/>
</dbReference>
<organism evidence="5 6">
    <name type="scientific">Tepidibacter hydrothermalis</name>
    <dbReference type="NCBI Taxonomy" id="3036126"/>
    <lineage>
        <taxon>Bacteria</taxon>
        <taxon>Bacillati</taxon>
        <taxon>Bacillota</taxon>
        <taxon>Clostridia</taxon>
        <taxon>Peptostreptococcales</taxon>
        <taxon>Peptostreptococcaceae</taxon>
        <taxon>Tepidibacter</taxon>
    </lineage>
</organism>
<dbReference type="InterPro" id="IPR003439">
    <property type="entry name" value="ABC_transporter-like_ATP-bd"/>
</dbReference>
<dbReference type="CDD" id="cd03235">
    <property type="entry name" value="ABC_Metallic_Cations"/>
    <property type="match status" value="1"/>
</dbReference>
<evidence type="ECO:0000256" key="2">
    <source>
        <dbReference type="ARBA" id="ARBA00022741"/>
    </source>
</evidence>
<sequence length="254" mass="28505">MFEVCNLSFGYENKPIWENVNFEIKTNQLICLLGANGVGKTTFLKTILGILKPIKGEICIDSQKLSDIPIKDTYKKMAYVPQAHNPPFSFEVIDVVLMGRAAYIGNFASPTKEDKAVALEALKQINILHLANEDYTKLSGGQKQLVLIARSLAQQSKILIMDEPSSSLDYGNQIRLMHLLKRLSEEGKIIIFSTHDPNHALLYADKVMILDKSNGFLFGKPQQLITNKSLNSIYNVSVDIHRTNDNNRICIPKI</sequence>
<dbReference type="PANTHER" id="PTHR42734:SF19">
    <property type="entry name" value="IRON COMPOUNDS ABC TRANSPORTER, ATP-BINDING PROTEIN"/>
    <property type="match status" value="1"/>
</dbReference>
<dbReference type="PANTHER" id="PTHR42734">
    <property type="entry name" value="METAL TRANSPORT SYSTEM ATP-BINDING PROTEIN TM_0124-RELATED"/>
    <property type="match status" value="1"/>
</dbReference>
<dbReference type="InterPro" id="IPR050153">
    <property type="entry name" value="Metal_Ion_Import_ABC"/>
</dbReference>
<evidence type="ECO:0000313" key="6">
    <source>
        <dbReference type="Proteomes" id="UP001222800"/>
    </source>
</evidence>
<dbReference type="EMBL" id="CP120733">
    <property type="protein sequence ID" value="WFD09712.1"/>
    <property type="molecule type" value="Genomic_DNA"/>
</dbReference>
<dbReference type="RefSeq" id="WP_277731649.1">
    <property type="nucleotide sequence ID" value="NZ_CP120733.1"/>
</dbReference>
<accession>A0ABY8E9X5</accession>
<keyword evidence="6" id="KW-1185">Reference proteome</keyword>
<dbReference type="PROSITE" id="PS00211">
    <property type="entry name" value="ABC_TRANSPORTER_1"/>
    <property type="match status" value="1"/>
</dbReference>
<proteinExistence type="predicted"/>
<protein>
    <submittedName>
        <fullName evidence="5">ABC transporter ATP-binding protein</fullName>
    </submittedName>
</protein>
<keyword evidence="3 5" id="KW-0067">ATP-binding</keyword>
<dbReference type="PROSITE" id="PS50893">
    <property type="entry name" value="ABC_TRANSPORTER_2"/>
    <property type="match status" value="1"/>
</dbReference>
<dbReference type="Pfam" id="PF00005">
    <property type="entry name" value="ABC_tran"/>
    <property type="match status" value="1"/>
</dbReference>
<keyword evidence="2" id="KW-0547">Nucleotide-binding</keyword>
<evidence type="ECO:0000259" key="4">
    <source>
        <dbReference type="PROSITE" id="PS50893"/>
    </source>
</evidence>
<gene>
    <name evidence="5" type="ORF">P4S50_15140</name>
</gene>
<dbReference type="Proteomes" id="UP001222800">
    <property type="component" value="Chromosome"/>
</dbReference>
<dbReference type="Gene3D" id="3.40.50.300">
    <property type="entry name" value="P-loop containing nucleotide triphosphate hydrolases"/>
    <property type="match status" value="1"/>
</dbReference>
<dbReference type="SMART" id="SM00382">
    <property type="entry name" value="AAA"/>
    <property type="match status" value="1"/>
</dbReference>
<dbReference type="GO" id="GO:0005524">
    <property type="term" value="F:ATP binding"/>
    <property type="evidence" value="ECO:0007669"/>
    <property type="project" value="UniProtKB-KW"/>
</dbReference>
<keyword evidence="1" id="KW-0813">Transport</keyword>
<dbReference type="InterPro" id="IPR027417">
    <property type="entry name" value="P-loop_NTPase"/>
</dbReference>
<evidence type="ECO:0000313" key="5">
    <source>
        <dbReference type="EMBL" id="WFD09712.1"/>
    </source>
</evidence>
<evidence type="ECO:0000256" key="3">
    <source>
        <dbReference type="ARBA" id="ARBA00022840"/>
    </source>
</evidence>
<feature type="domain" description="ABC transporter" evidence="4">
    <location>
        <begin position="2"/>
        <end position="237"/>
    </location>
</feature>
<reference evidence="5 6" key="1">
    <citation type="submission" date="2023-03" db="EMBL/GenBank/DDBJ databases">
        <title>Complete genome sequence of Tepidibacter sp. SWIR-1, isolated from a deep-sea hydrothermal vent.</title>
        <authorList>
            <person name="Li X."/>
        </authorList>
    </citation>
    <scope>NUCLEOTIDE SEQUENCE [LARGE SCALE GENOMIC DNA]</scope>
    <source>
        <strain evidence="5 6">SWIR-1</strain>
    </source>
</reference>